<evidence type="ECO:0000313" key="8">
    <source>
        <dbReference type="EMBL" id="MBI4921741.1"/>
    </source>
</evidence>
<proteinExistence type="inferred from homology"/>
<evidence type="ECO:0000256" key="4">
    <source>
        <dbReference type="ARBA" id="ARBA00022857"/>
    </source>
</evidence>
<dbReference type="EC" id="1.14.13.148" evidence="6"/>
<evidence type="ECO:0000256" key="3">
    <source>
        <dbReference type="ARBA" id="ARBA00022827"/>
    </source>
</evidence>
<dbReference type="Gene3D" id="3.50.50.60">
    <property type="entry name" value="FAD/NAD(P)-binding domain"/>
    <property type="match status" value="2"/>
</dbReference>
<dbReference type="AlphaFoldDB" id="A0A933NY64"/>
<gene>
    <name evidence="8" type="ORF">HY834_08325</name>
</gene>
<dbReference type="InterPro" id="IPR036188">
    <property type="entry name" value="FAD/NAD-bd_sf"/>
</dbReference>
<protein>
    <recommendedName>
        <fullName evidence="7">Trimethylamine monooxygenase</fullName>
        <ecNumber evidence="6">1.14.13.148</ecNumber>
    </recommendedName>
</protein>
<dbReference type="GO" id="GO:0050661">
    <property type="term" value="F:NADP binding"/>
    <property type="evidence" value="ECO:0007669"/>
    <property type="project" value="InterPro"/>
</dbReference>
<keyword evidence="2" id="KW-0285">Flavoprotein</keyword>
<evidence type="ECO:0000256" key="6">
    <source>
        <dbReference type="ARBA" id="ARBA00034528"/>
    </source>
</evidence>
<dbReference type="PANTHER" id="PTHR23023">
    <property type="entry name" value="DIMETHYLANILINE MONOOXYGENASE"/>
    <property type="match status" value="1"/>
</dbReference>
<comment type="caution">
    <text evidence="8">The sequence shown here is derived from an EMBL/GenBank/DDBJ whole genome shotgun (WGS) entry which is preliminary data.</text>
</comment>
<evidence type="ECO:0000256" key="7">
    <source>
        <dbReference type="ARBA" id="ARBA00035159"/>
    </source>
</evidence>
<dbReference type="EMBL" id="JACRAF010000023">
    <property type="protein sequence ID" value="MBI4921741.1"/>
    <property type="molecule type" value="Genomic_DNA"/>
</dbReference>
<dbReference type="PRINTS" id="PR00370">
    <property type="entry name" value="FMOXYGENASE"/>
</dbReference>
<comment type="similarity">
    <text evidence="1">Belongs to the FMO family.</text>
</comment>
<dbReference type="PIRSF" id="PIRSF000332">
    <property type="entry name" value="FMO"/>
    <property type="match status" value="1"/>
</dbReference>
<evidence type="ECO:0000256" key="1">
    <source>
        <dbReference type="ARBA" id="ARBA00009183"/>
    </source>
</evidence>
<reference evidence="8" key="1">
    <citation type="submission" date="2020-07" db="EMBL/GenBank/DDBJ databases">
        <title>Huge and variable diversity of episymbiotic CPR bacteria and DPANN archaea in groundwater ecosystems.</title>
        <authorList>
            <person name="He C.Y."/>
            <person name="Keren R."/>
            <person name="Whittaker M."/>
            <person name="Farag I.F."/>
            <person name="Doudna J."/>
            <person name="Cate J.H.D."/>
            <person name="Banfield J.F."/>
        </authorList>
    </citation>
    <scope>NUCLEOTIDE SEQUENCE</scope>
    <source>
        <strain evidence="8">NC_groundwater_1586_Pr3_B-0.1um_66_15</strain>
    </source>
</reference>
<evidence type="ECO:0000256" key="2">
    <source>
        <dbReference type="ARBA" id="ARBA00022630"/>
    </source>
</evidence>
<keyword evidence="5" id="KW-0560">Oxidoreductase</keyword>
<evidence type="ECO:0000256" key="5">
    <source>
        <dbReference type="ARBA" id="ARBA00023002"/>
    </source>
</evidence>
<evidence type="ECO:0000313" key="9">
    <source>
        <dbReference type="Proteomes" id="UP000782610"/>
    </source>
</evidence>
<dbReference type="Proteomes" id="UP000782610">
    <property type="component" value="Unassembled WGS sequence"/>
</dbReference>
<dbReference type="InterPro" id="IPR000960">
    <property type="entry name" value="Flavin_mOase"/>
</dbReference>
<dbReference type="InterPro" id="IPR020946">
    <property type="entry name" value="Flavin_mOase-like"/>
</dbReference>
<dbReference type="Pfam" id="PF00743">
    <property type="entry name" value="FMO-like"/>
    <property type="match status" value="2"/>
</dbReference>
<organism evidence="8 9">
    <name type="scientific">Devosia nanyangense</name>
    <dbReference type="NCBI Taxonomy" id="1228055"/>
    <lineage>
        <taxon>Bacteria</taxon>
        <taxon>Pseudomonadati</taxon>
        <taxon>Pseudomonadota</taxon>
        <taxon>Alphaproteobacteria</taxon>
        <taxon>Hyphomicrobiales</taxon>
        <taxon>Devosiaceae</taxon>
        <taxon>Devosia</taxon>
    </lineage>
</organism>
<name>A0A933NY64_9HYPH</name>
<dbReference type="GO" id="GO:0050660">
    <property type="term" value="F:flavin adenine dinucleotide binding"/>
    <property type="evidence" value="ECO:0007669"/>
    <property type="project" value="InterPro"/>
</dbReference>
<dbReference type="SUPFAM" id="SSF51905">
    <property type="entry name" value="FAD/NAD(P)-binding domain"/>
    <property type="match status" value="2"/>
</dbReference>
<dbReference type="GO" id="GO:0004499">
    <property type="term" value="F:N,N-dimethylaniline monooxygenase activity"/>
    <property type="evidence" value="ECO:0007669"/>
    <property type="project" value="InterPro"/>
</dbReference>
<dbReference type="GO" id="GO:0034899">
    <property type="term" value="F:trimethylamine monooxygenase activity"/>
    <property type="evidence" value="ECO:0007669"/>
    <property type="project" value="UniProtKB-EC"/>
</dbReference>
<dbReference type="InterPro" id="IPR050346">
    <property type="entry name" value="FMO-like"/>
</dbReference>
<keyword evidence="4" id="KW-0521">NADP</keyword>
<sequence length="499" mass="55637">MKIAVIGSGVSGIAAAKTLMKFGHEVVLFERSDVAGGVWALTYPDVRLQNIGDHYRFTDFDWPFPHDQHPTAEQVMRYIRAAIEHYKLDIRFRHNVTGLRETADGWMVDLETPEGKRSDAFGYVVVAAGHYTHEKADIALPGRETFKGQVITERDIRDLGVFDGKRVAVVGFGKSAIDMTVFAVGRASEVHHVFREPRWLMPKKMLGRHIAYMSSARMSTMYNASWVHPGRFEAMMHKRSPSTAKGYAAMVGFLVRLQTGISALRFDRKARARMKLVNPRDSVSMQLRGTLAPDTYYASVASGRIEPHHASAAGFSADALLLSDGTSVAADVVVLAIGFETPKLPFLPDVIRADIAANNDGVQLYRHVLHPHVKRLAFAGFAHNPFHIPGTEVSMVWLGAVLNGDIVLPSPAAMAASTIKVRDWKRANTLFEPTRAYWVSNRFHQYLDVLLMELGIKPNRKSNPLSEFFAAYAPEDYAGVFDEYRQKRGTPRPALPFDT</sequence>
<keyword evidence="3" id="KW-0274">FAD</keyword>
<accession>A0A933NY64</accession>